<dbReference type="RefSeq" id="WP_273991155.1">
    <property type="nucleotide sequence ID" value="NZ_BAABQT010000008.1"/>
</dbReference>
<dbReference type="InterPro" id="IPR050312">
    <property type="entry name" value="IolE/XylAMocC-like"/>
</dbReference>
<gene>
    <name evidence="2" type="ORF">M8445_15275</name>
</gene>
<dbReference type="Proteomes" id="UP001217044">
    <property type="component" value="Plasmid pDATS01"/>
</dbReference>
<keyword evidence="2" id="KW-0413">Isomerase</keyword>
<accession>A0ABY7V5A2</accession>
<dbReference type="InterPro" id="IPR013022">
    <property type="entry name" value="Xyl_isomerase-like_TIM-brl"/>
</dbReference>
<dbReference type="InterPro" id="IPR036237">
    <property type="entry name" value="Xyl_isomerase-like_sf"/>
</dbReference>
<protein>
    <submittedName>
        <fullName evidence="2">Sugar phosphate isomerase/epimerase</fullName>
    </submittedName>
</protein>
<proteinExistence type="predicted"/>
<evidence type="ECO:0000313" key="2">
    <source>
        <dbReference type="EMBL" id="WDA60376.1"/>
    </source>
</evidence>
<dbReference type="PANTHER" id="PTHR12110">
    <property type="entry name" value="HYDROXYPYRUVATE ISOMERASE"/>
    <property type="match status" value="1"/>
</dbReference>
<evidence type="ECO:0000313" key="3">
    <source>
        <dbReference type="Proteomes" id="UP001217044"/>
    </source>
</evidence>
<dbReference type="Pfam" id="PF01261">
    <property type="entry name" value="AP_endonuc_2"/>
    <property type="match status" value="1"/>
</dbReference>
<dbReference type="PANTHER" id="PTHR12110:SF41">
    <property type="entry name" value="INOSOSE DEHYDRATASE"/>
    <property type="match status" value="1"/>
</dbReference>
<geneLocation type="plasmid" evidence="2 3">
    <name>pDATS01</name>
</geneLocation>
<keyword evidence="2" id="KW-0614">Plasmid</keyword>
<organism evidence="2 3">
    <name type="scientific">Deinococcus aquaticus</name>
    <dbReference type="NCBI Taxonomy" id="328692"/>
    <lineage>
        <taxon>Bacteria</taxon>
        <taxon>Thermotogati</taxon>
        <taxon>Deinococcota</taxon>
        <taxon>Deinococci</taxon>
        <taxon>Deinococcales</taxon>
        <taxon>Deinococcaceae</taxon>
        <taxon>Deinococcus</taxon>
    </lineage>
</organism>
<feature type="domain" description="Xylose isomerase-like TIM barrel" evidence="1">
    <location>
        <begin position="36"/>
        <end position="249"/>
    </location>
</feature>
<keyword evidence="3" id="KW-1185">Reference proteome</keyword>
<dbReference type="Gene3D" id="3.20.20.150">
    <property type="entry name" value="Divalent-metal-dependent TIM barrel enzymes"/>
    <property type="match status" value="1"/>
</dbReference>
<dbReference type="EMBL" id="CP115166">
    <property type="protein sequence ID" value="WDA60376.1"/>
    <property type="molecule type" value="Genomic_DNA"/>
</dbReference>
<dbReference type="SUPFAM" id="SSF51658">
    <property type="entry name" value="Xylose isomerase-like"/>
    <property type="match status" value="1"/>
</dbReference>
<name>A0ABY7V5A2_9DEIO</name>
<evidence type="ECO:0000259" key="1">
    <source>
        <dbReference type="Pfam" id="PF01261"/>
    </source>
</evidence>
<reference evidence="2 3" key="1">
    <citation type="submission" date="2022-12" db="EMBL/GenBank/DDBJ databases">
        <title>Genome Sequence of Deinococcus aquaticus Type Strain PB314.</title>
        <authorList>
            <person name="Albert C."/>
            <person name="Hill J."/>
            <person name="Boren L."/>
            <person name="Scholz-Ng S."/>
            <person name="Fatema N."/>
            <person name="Grosso R."/>
            <person name="Soboslay E."/>
            <person name="Tuohy J."/>
        </authorList>
    </citation>
    <scope>NUCLEOTIDE SEQUENCE [LARGE SCALE GENOMIC DNA]</scope>
    <source>
        <strain evidence="2 3">PB-314</strain>
        <plasmid evidence="2 3">pDATS01</plasmid>
    </source>
</reference>
<dbReference type="GO" id="GO:0016853">
    <property type="term" value="F:isomerase activity"/>
    <property type="evidence" value="ECO:0007669"/>
    <property type="project" value="UniProtKB-KW"/>
</dbReference>
<sequence length="276" mass="29986">MTQPSTVQPSTTPGTLSVQLYTFRDAYAADPAGTIARIAELGFRYIEPFGIGNHGLRNADKVSRAQELRALLDAHGLKAPTAHTAAPMGENAEAVLDAIGALGATLPVISWPGEVPGFERDVMDTKDGTERFADALSEASRHAQSRGLSLGYHNHWWEWSWFGDQSAYDLLLSRLDPAVFLEIDTYWAHTAGQDMPALIRRLGERVRALHLKDGPATPDADQTPLGTGTVDYAAAIAAAPQARWHILEMDRTAGDVFAEVGQSAQKLIQEGRSTWE</sequence>